<evidence type="ECO:0000313" key="2">
    <source>
        <dbReference type="EMBL" id="VEB44092.1"/>
    </source>
</evidence>
<dbReference type="EMBL" id="LR134182">
    <property type="protein sequence ID" value="VEB44092.1"/>
    <property type="molecule type" value="Genomic_DNA"/>
</dbReference>
<gene>
    <name evidence="2" type="ORF">NCTC9695_04566</name>
</gene>
<protein>
    <submittedName>
        <fullName evidence="2">Uncharacterized protein</fullName>
    </submittedName>
</protein>
<evidence type="ECO:0000256" key="1">
    <source>
        <dbReference type="SAM" id="Phobius"/>
    </source>
</evidence>
<reference evidence="2 3" key="1">
    <citation type="submission" date="2018-12" db="EMBL/GenBank/DDBJ databases">
        <authorList>
            <consortium name="Pathogen Informatics"/>
        </authorList>
    </citation>
    <scope>NUCLEOTIDE SEQUENCE [LARGE SCALE GENOMIC DNA]</scope>
    <source>
        <strain evidence="2 3">NCTC9695</strain>
    </source>
</reference>
<keyword evidence="1" id="KW-0812">Transmembrane</keyword>
<accession>A0A447TGR3</accession>
<proteinExistence type="predicted"/>
<name>A0A447TGR3_CHRVL</name>
<keyword evidence="1" id="KW-0472">Membrane</keyword>
<organism evidence="2 3">
    <name type="scientific">Chromobacterium violaceum</name>
    <dbReference type="NCBI Taxonomy" id="536"/>
    <lineage>
        <taxon>Bacteria</taxon>
        <taxon>Pseudomonadati</taxon>
        <taxon>Pseudomonadota</taxon>
        <taxon>Betaproteobacteria</taxon>
        <taxon>Neisseriales</taxon>
        <taxon>Chromobacteriaceae</taxon>
        <taxon>Chromobacterium</taxon>
    </lineage>
</organism>
<dbReference type="AlphaFoldDB" id="A0A447TGR3"/>
<evidence type="ECO:0000313" key="3">
    <source>
        <dbReference type="Proteomes" id="UP000275777"/>
    </source>
</evidence>
<feature type="transmembrane region" description="Helical" evidence="1">
    <location>
        <begin position="6"/>
        <end position="23"/>
    </location>
</feature>
<keyword evidence="1" id="KW-1133">Transmembrane helix</keyword>
<dbReference type="Proteomes" id="UP000275777">
    <property type="component" value="Chromosome"/>
</dbReference>
<sequence length="101" mass="11854">MWMQKVVPALFMIPFFYYIYWEMGRRDKIARDMAKQWLETNHPGCVIKSMKSSKAHMPIVVVLSVYTPKNEDFEIKLKVGTVFGGIFSDKVEVVYVMKVKK</sequence>